<sequence length="82" mass="9559">MVGYTSPTKKACICHDKAAVKRIFNWYAKSEHYYEIKQKTGRPHFFTKHYTCCAVHTLAMGQVCDVTDLQQKHFLHIDPKTI</sequence>
<evidence type="ECO:0000313" key="1">
    <source>
        <dbReference type="EMBL" id="KIK74087.1"/>
    </source>
</evidence>
<reference evidence="1 2" key="1">
    <citation type="submission" date="2014-04" db="EMBL/GenBank/DDBJ databases">
        <authorList>
            <consortium name="DOE Joint Genome Institute"/>
            <person name="Kuo A."/>
            <person name="Kohler A."/>
            <person name="Jargeat P."/>
            <person name="Nagy L.G."/>
            <person name="Floudas D."/>
            <person name="Copeland A."/>
            <person name="Barry K.W."/>
            <person name="Cichocki N."/>
            <person name="Veneault-Fourrey C."/>
            <person name="LaButti K."/>
            <person name="Lindquist E.A."/>
            <person name="Lipzen A."/>
            <person name="Lundell T."/>
            <person name="Morin E."/>
            <person name="Murat C."/>
            <person name="Sun H."/>
            <person name="Tunlid A."/>
            <person name="Henrissat B."/>
            <person name="Grigoriev I.V."/>
            <person name="Hibbett D.S."/>
            <person name="Martin F."/>
            <person name="Nordberg H.P."/>
            <person name="Cantor M.N."/>
            <person name="Hua S.X."/>
        </authorList>
    </citation>
    <scope>NUCLEOTIDE SEQUENCE [LARGE SCALE GENOMIC DNA]</scope>
    <source>
        <strain evidence="1 2">Ve08.2h10</strain>
    </source>
</reference>
<gene>
    <name evidence="1" type="ORF">PAXRUDRAFT_20222</name>
</gene>
<reference evidence="2" key="2">
    <citation type="submission" date="2015-01" db="EMBL/GenBank/DDBJ databases">
        <title>Evolutionary Origins and Diversification of the Mycorrhizal Mutualists.</title>
        <authorList>
            <consortium name="DOE Joint Genome Institute"/>
            <consortium name="Mycorrhizal Genomics Consortium"/>
            <person name="Kohler A."/>
            <person name="Kuo A."/>
            <person name="Nagy L.G."/>
            <person name="Floudas D."/>
            <person name="Copeland A."/>
            <person name="Barry K.W."/>
            <person name="Cichocki N."/>
            <person name="Veneault-Fourrey C."/>
            <person name="LaButti K."/>
            <person name="Lindquist E.A."/>
            <person name="Lipzen A."/>
            <person name="Lundell T."/>
            <person name="Morin E."/>
            <person name="Murat C."/>
            <person name="Riley R."/>
            <person name="Ohm R."/>
            <person name="Sun H."/>
            <person name="Tunlid A."/>
            <person name="Henrissat B."/>
            <person name="Grigoriev I.V."/>
            <person name="Hibbett D.S."/>
            <person name="Martin F."/>
        </authorList>
    </citation>
    <scope>NUCLEOTIDE SEQUENCE [LARGE SCALE GENOMIC DNA]</scope>
    <source>
        <strain evidence="2">Ve08.2h10</strain>
    </source>
</reference>
<dbReference type="HOGENOM" id="CLU_2558966_0_0_1"/>
<dbReference type="OrthoDB" id="3226274at2759"/>
<keyword evidence="2" id="KW-1185">Reference proteome</keyword>
<evidence type="ECO:0000313" key="2">
    <source>
        <dbReference type="Proteomes" id="UP000054538"/>
    </source>
</evidence>
<dbReference type="Proteomes" id="UP000054538">
    <property type="component" value="Unassembled WGS sequence"/>
</dbReference>
<dbReference type="EMBL" id="KN829174">
    <property type="protein sequence ID" value="KIK74087.1"/>
    <property type="molecule type" value="Genomic_DNA"/>
</dbReference>
<dbReference type="AlphaFoldDB" id="A0A0D0BRG8"/>
<organism evidence="1 2">
    <name type="scientific">Paxillus rubicundulus Ve08.2h10</name>
    <dbReference type="NCBI Taxonomy" id="930991"/>
    <lineage>
        <taxon>Eukaryota</taxon>
        <taxon>Fungi</taxon>
        <taxon>Dikarya</taxon>
        <taxon>Basidiomycota</taxon>
        <taxon>Agaricomycotina</taxon>
        <taxon>Agaricomycetes</taxon>
        <taxon>Agaricomycetidae</taxon>
        <taxon>Boletales</taxon>
        <taxon>Paxilineae</taxon>
        <taxon>Paxillaceae</taxon>
        <taxon>Paxillus</taxon>
    </lineage>
</organism>
<proteinExistence type="predicted"/>
<dbReference type="InParanoid" id="A0A0D0BRG8"/>
<accession>A0A0D0BRG8</accession>
<name>A0A0D0BRG8_9AGAM</name>
<protein>
    <submittedName>
        <fullName evidence="1">Uncharacterized protein</fullName>
    </submittedName>
</protein>